<organism evidence="6 7">
    <name type="scientific">Geomicrobium sediminis</name>
    <dbReference type="NCBI Taxonomy" id="1347788"/>
    <lineage>
        <taxon>Bacteria</taxon>
        <taxon>Bacillati</taxon>
        <taxon>Bacillota</taxon>
        <taxon>Bacilli</taxon>
        <taxon>Bacillales</taxon>
        <taxon>Geomicrobium</taxon>
    </lineage>
</organism>
<keyword evidence="4" id="KW-0006">Acetoin catabolism</keyword>
<dbReference type="Proteomes" id="UP000741863">
    <property type="component" value="Unassembled WGS sequence"/>
</dbReference>
<evidence type="ECO:0000256" key="3">
    <source>
        <dbReference type="ARBA" id="ARBA00020218"/>
    </source>
</evidence>
<evidence type="ECO:0000259" key="5">
    <source>
        <dbReference type="Pfam" id="PF00850"/>
    </source>
</evidence>
<reference evidence="6 7" key="1">
    <citation type="submission" date="2021-01" db="EMBL/GenBank/DDBJ databases">
        <title>Genomic Encyclopedia of Type Strains, Phase IV (KMG-IV): sequencing the most valuable type-strain genomes for metagenomic binning, comparative biology and taxonomic classification.</title>
        <authorList>
            <person name="Goeker M."/>
        </authorList>
    </citation>
    <scope>NUCLEOTIDE SEQUENCE [LARGE SCALE GENOMIC DNA]</scope>
    <source>
        <strain evidence="6 7">DSM 25540</strain>
    </source>
</reference>
<name>A0ABS2P9P4_9BACL</name>
<sequence>MSKRDAIFIYNHEQLPYEFSKEHPFSPLRQVLTVDLLRSLGAISDDDMIHSKSASDEQICLFHDHSFMEAVKHAGTESLGNGSLEKYGLGTEDTPVFKDMHLAASNLVGGTIRAAHEVMEGRVLHAAHLGGGLHHGFRGKASGFCIYNDTAIAIRYLRERYDVKVLYIDTDAHHGDGVQWAFYDDPNVMTLSIHETGRYLFPGTGAITEKGNGKGYGFSLNIPVDAFTEDESFIHCYETAVREACRFFKPDIIVSQNGADAHHFDPLTHLSTTMETFYAVPRLAHELAHEYCEGRWVAVGGGGYDWWRVVPKAWSLVWLEMTNQTSKATGNLPEDWLAKWQDRALPTKLINTWKEPSSMMPNIPRKLEIEEKNNNTLEKALYYIRENQ</sequence>
<comment type="similarity">
    <text evidence="2">Belongs to the histone deacetylase family.</text>
</comment>
<evidence type="ECO:0000313" key="6">
    <source>
        <dbReference type="EMBL" id="MBM7631861.1"/>
    </source>
</evidence>
<evidence type="ECO:0000256" key="1">
    <source>
        <dbReference type="ARBA" id="ARBA00005101"/>
    </source>
</evidence>
<dbReference type="SUPFAM" id="SSF52768">
    <property type="entry name" value="Arginase/deacetylase"/>
    <property type="match status" value="1"/>
</dbReference>
<dbReference type="PRINTS" id="PR01270">
    <property type="entry name" value="HDASUPER"/>
</dbReference>
<dbReference type="InterPro" id="IPR003085">
    <property type="entry name" value="AcuC"/>
</dbReference>
<dbReference type="PRINTS" id="PR01272">
    <property type="entry name" value="ACUCPROTEIN"/>
</dbReference>
<dbReference type="CDD" id="cd09994">
    <property type="entry name" value="HDAC_AcuC_like"/>
    <property type="match status" value="1"/>
</dbReference>
<dbReference type="Pfam" id="PF00850">
    <property type="entry name" value="Hist_deacetyl"/>
    <property type="match status" value="1"/>
</dbReference>
<evidence type="ECO:0000313" key="7">
    <source>
        <dbReference type="Proteomes" id="UP000741863"/>
    </source>
</evidence>
<evidence type="ECO:0000256" key="4">
    <source>
        <dbReference type="ARBA" id="ARBA00022627"/>
    </source>
</evidence>
<dbReference type="InterPro" id="IPR000286">
    <property type="entry name" value="HDACs"/>
</dbReference>
<comment type="pathway">
    <text evidence="1">Ketone degradation; acetoin degradation.</text>
</comment>
<dbReference type="PANTHER" id="PTHR10625:SF10">
    <property type="entry name" value="HISTONE DEACETYLASE HDAC1"/>
    <property type="match status" value="1"/>
</dbReference>
<comment type="caution">
    <text evidence="6">The sequence shown here is derived from an EMBL/GenBank/DDBJ whole genome shotgun (WGS) entry which is preliminary data.</text>
</comment>
<dbReference type="RefSeq" id="WP_204695904.1">
    <property type="nucleotide sequence ID" value="NZ_JAFBEC010000002.1"/>
</dbReference>
<evidence type="ECO:0000256" key="2">
    <source>
        <dbReference type="ARBA" id="ARBA00005947"/>
    </source>
</evidence>
<dbReference type="InterPro" id="IPR023801">
    <property type="entry name" value="His_deacetylse_dom"/>
</dbReference>
<dbReference type="InterPro" id="IPR023696">
    <property type="entry name" value="Ureohydrolase_dom_sf"/>
</dbReference>
<dbReference type="Gene3D" id="3.40.800.20">
    <property type="entry name" value="Histone deacetylase domain"/>
    <property type="match status" value="1"/>
</dbReference>
<gene>
    <name evidence="6" type="ORF">JOD17_000953</name>
</gene>
<keyword evidence="7" id="KW-1185">Reference proteome</keyword>
<accession>A0ABS2P9P4</accession>
<dbReference type="EMBL" id="JAFBEC010000002">
    <property type="protein sequence ID" value="MBM7631861.1"/>
    <property type="molecule type" value="Genomic_DNA"/>
</dbReference>
<dbReference type="PANTHER" id="PTHR10625">
    <property type="entry name" value="HISTONE DEACETYLASE HDAC1-RELATED"/>
    <property type="match status" value="1"/>
</dbReference>
<dbReference type="InterPro" id="IPR037138">
    <property type="entry name" value="His_deacetylse_dom_sf"/>
</dbReference>
<protein>
    <recommendedName>
        <fullName evidence="3">Acetoin utilization protein AcuC</fullName>
    </recommendedName>
</protein>
<proteinExistence type="inferred from homology"/>
<feature type="domain" description="Histone deacetylase" evidence="5">
    <location>
        <begin position="23"/>
        <end position="319"/>
    </location>
</feature>